<accession>A0AAN8IT15</accession>
<gene>
    <name evidence="4" type="ORF">GCK32_004699</name>
</gene>
<keyword evidence="2" id="KW-0472">Membrane</keyword>
<keyword evidence="2" id="KW-1133">Transmembrane helix</keyword>
<evidence type="ECO:0000313" key="4">
    <source>
        <dbReference type="EMBL" id="KAK5985724.1"/>
    </source>
</evidence>
<keyword evidence="5" id="KW-1185">Reference proteome</keyword>
<dbReference type="Proteomes" id="UP001331761">
    <property type="component" value="Unassembled WGS sequence"/>
</dbReference>
<feature type="signal peptide" evidence="3">
    <location>
        <begin position="1"/>
        <end position="16"/>
    </location>
</feature>
<dbReference type="EMBL" id="WIXE01001409">
    <property type="protein sequence ID" value="KAK5985724.1"/>
    <property type="molecule type" value="Genomic_DNA"/>
</dbReference>
<comment type="caution">
    <text evidence="4">The sequence shown here is derived from an EMBL/GenBank/DDBJ whole genome shotgun (WGS) entry which is preliminary data.</text>
</comment>
<keyword evidence="2" id="KW-0812">Transmembrane</keyword>
<evidence type="ECO:0000313" key="5">
    <source>
        <dbReference type="Proteomes" id="UP001331761"/>
    </source>
</evidence>
<feature type="chain" id="PRO_5042829155" evidence="3">
    <location>
        <begin position="17"/>
        <end position="254"/>
    </location>
</feature>
<evidence type="ECO:0000256" key="2">
    <source>
        <dbReference type="SAM" id="Phobius"/>
    </source>
</evidence>
<evidence type="ECO:0000256" key="1">
    <source>
        <dbReference type="SAM" id="MobiDB-lite"/>
    </source>
</evidence>
<feature type="transmembrane region" description="Helical" evidence="2">
    <location>
        <begin position="206"/>
        <end position="231"/>
    </location>
</feature>
<proteinExistence type="predicted"/>
<keyword evidence="3" id="KW-0732">Signal</keyword>
<name>A0AAN8IT15_TRICO</name>
<sequence length="254" mass="27481">MFYVLIILMTWSLSSSLKCYTKTRTDEFGMKSTENVSANHTCAITFYFPCPSHSSGKGLGLYSYPMPKAKAKCEFMKNGLECSCVTDLCNLPNETLKYVNNLPSMQYSAKAPYLTCLRGMDDEMSNHKSSNDSSAADNSTVGTDNDTMSTAGDHSGHMGGMTTTEPQIIGGMSFMMPSEQHTDLQAAVTKAAAKQSSMEVKEGTSIPLIVIIIALSCILLILVIIAIVIVVKSHKSSKKKGKQKKKKSKGGTPT</sequence>
<reference evidence="4 5" key="1">
    <citation type="submission" date="2019-10" db="EMBL/GenBank/DDBJ databases">
        <title>Assembly and Annotation for the nematode Trichostrongylus colubriformis.</title>
        <authorList>
            <person name="Martin J."/>
        </authorList>
    </citation>
    <scope>NUCLEOTIDE SEQUENCE [LARGE SCALE GENOMIC DNA]</scope>
    <source>
        <strain evidence="4">G859</strain>
        <tissue evidence="4">Whole worm</tissue>
    </source>
</reference>
<organism evidence="4 5">
    <name type="scientific">Trichostrongylus colubriformis</name>
    <name type="common">Black scour worm</name>
    <dbReference type="NCBI Taxonomy" id="6319"/>
    <lineage>
        <taxon>Eukaryota</taxon>
        <taxon>Metazoa</taxon>
        <taxon>Ecdysozoa</taxon>
        <taxon>Nematoda</taxon>
        <taxon>Chromadorea</taxon>
        <taxon>Rhabditida</taxon>
        <taxon>Rhabditina</taxon>
        <taxon>Rhabditomorpha</taxon>
        <taxon>Strongyloidea</taxon>
        <taxon>Trichostrongylidae</taxon>
        <taxon>Trichostrongylus</taxon>
    </lineage>
</organism>
<feature type="region of interest" description="Disordered" evidence="1">
    <location>
        <begin position="125"/>
        <end position="163"/>
    </location>
</feature>
<protein>
    <submittedName>
        <fullName evidence="4">Uncharacterized protein</fullName>
    </submittedName>
</protein>
<dbReference type="AlphaFoldDB" id="A0AAN8IT15"/>
<feature type="compositionally biased region" description="Polar residues" evidence="1">
    <location>
        <begin position="140"/>
        <end position="152"/>
    </location>
</feature>
<evidence type="ECO:0000256" key="3">
    <source>
        <dbReference type="SAM" id="SignalP"/>
    </source>
</evidence>